<dbReference type="InterPro" id="IPR005149">
    <property type="entry name" value="Tscrpt_reg_PadR_N"/>
</dbReference>
<accession>A0ABW8SII9</accession>
<dbReference type="EMBL" id="JBJHZX010000006">
    <property type="protein sequence ID" value="MFL0195051.1"/>
    <property type="molecule type" value="Genomic_DNA"/>
</dbReference>
<dbReference type="SUPFAM" id="SSF46785">
    <property type="entry name" value="Winged helix' DNA-binding domain"/>
    <property type="match status" value="1"/>
</dbReference>
<organism evidence="2 3">
    <name type="scientific">Candidatus Clostridium eludens</name>
    <dbReference type="NCBI Taxonomy" id="3381663"/>
    <lineage>
        <taxon>Bacteria</taxon>
        <taxon>Bacillati</taxon>
        <taxon>Bacillota</taxon>
        <taxon>Clostridia</taxon>
        <taxon>Eubacteriales</taxon>
        <taxon>Clostridiaceae</taxon>
        <taxon>Clostridium</taxon>
    </lineage>
</organism>
<evidence type="ECO:0000313" key="3">
    <source>
        <dbReference type="Proteomes" id="UP001623660"/>
    </source>
</evidence>
<dbReference type="Pfam" id="PF03551">
    <property type="entry name" value="PadR"/>
    <property type="match status" value="1"/>
</dbReference>
<reference evidence="2 3" key="1">
    <citation type="submission" date="2024-11" db="EMBL/GenBank/DDBJ databases">
        <authorList>
            <person name="Heng Y.C."/>
            <person name="Lim A.C.H."/>
            <person name="Lee J.K.Y."/>
            <person name="Kittelmann S."/>
        </authorList>
    </citation>
    <scope>NUCLEOTIDE SEQUENCE [LARGE SCALE GENOMIC DNA]</scope>
    <source>
        <strain evidence="2 3">WILCCON 0269</strain>
    </source>
</reference>
<dbReference type="Gene3D" id="1.10.10.10">
    <property type="entry name" value="Winged helix-like DNA-binding domain superfamily/Winged helix DNA-binding domain"/>
    <property type="match status" value="1"/>
</dbReference>
<keyword evidence="3" id="KW-1185">Reference proteome</keyword>
<gene>
    <name evidence="2" type="ORF">ACJDU8_05600</name>
</gene>
<comment type="caution">
    <text evidence="2">The sequence shown here is derived from an EMBL/GenBank/DDBJ whole genome shotgun (WGS) entry which is preliminary data.</text>
</comment>
<sequence length="53" mass="6053">MNGYEIKQFMNISTAKFCIVSFGSIYPALKRMENKDMVISTEIVDGGKYKKIN</sequence>
<proteinExistence type="predicted"/>
<dbReference type="InterPro" id="IPR036388">
    <property type="entry name" value="WH-like_DNA-bd_sf"/>
</dbReference>
<dbReference type="InterPro" id="IPR036390">
    <property type="entry name" value="WH_DNA-bd_sf"/>
</dbReference>
<protein>
    <submittedName>
        <fullName evidence="2">PadR family transcriptional regulator</fullName>
    </submittedName>
</protein>
<name>A0ABW8SII9_9CLOT</name>
<evidence type="ECO:0000313" key="2">
    <source>
        <dbReference type="EMBL" id="MFL0195051.1"/>
    </source>
</evidence>
<feature type="domain" description="Transcription regulator PadR N-terminal" evidence="1">
    <location>
        <begin position="1"/>
        <end position="50"/>
    </location>
</feature>
<dbReference type="Proteomes" id="UP001623660">
    <property type="component" value="Unassembled WGS sequence"/>
</dbReference>
<evidence type="ECO:0000259" key="1">
    <source>
        <dbReference type="Pfam" id="PF03551"/>
    </source>
</evidence>
<dbReference type="RefSeq" id="WP_406791170.1">
    <property type="nucleotide sequence ID" value="NZ_JBJHZX010000006.1"/>
</dbReference>